<dbReference type="GeneID" id="73289364"/>
<proteinExistence type="predicted"/>
<dbReference type="Proteomes" id="UP001056855">
    <property type="component" value="Chromosome"/>
</dbReference>
<dbReference type="InterPro" id="IPR055693">
    <property type="entry name" value="DUF7269"/>
</dbReference>
<keyword evidence="1" id="KW-0472">Membrane</keyword>
<evidence type="ECO:0000256" key="1">
    <source>
        <dbReference type="SAM" id="Phobius"/>
    </source>
</evidence>
<sequence length="227" mass="24315">MSRRPSTLGLLAGTALATGLLALGAGLLYRPATVLEAVPELEAALSTLDPTHLVLAFALVLLIVAPTITAAGRFRTDAVRPLGASSTEPFAGSRSLADTSPRLPGAVYDDWIDRATAYDDEPRPVRDQARTEFVEALRSLAADTYATRAGLDRTEALAAIRAGTWTDDRRAAAFLADEDGPSTPLSLWLIDLCSTADPFTRGLEHAIEAVEAIREHPLESERWEGPR</sequence>
<feature type="transmembrane region" description="Helical" evidence="1">
    <location>
        <begin position="53"/>
        <end position="72"/>
    </location>
</feature>
<keyword evidence="1" id="KW-0812">Transmembrane</keyword>
<gene>
    <name evidence="2" type="ORF">NGM29_04920</name>
</gene>
<name>A0A9E7NCV9_9EURY</name>
<protein>
    <submittedName>
        <fullName evidence="2">Uncharacterized protein</fullName>
    </submittedName>
</protein>
<dbReference type="AlphaFoldDB" id="A0A9E7NCV9"/>
<keyword evidence="3" id="KW-1185">Reference proteome</keyword>
<evidence type="ECO:0000313" key="2">
    <source>
        <dbReference type="EMBL" id="UTF54620.1"/>
    </source>
</evidence>
<dbReference type="RefSeq" id="WP_254159316.1">
    <property type="nucleotide sequence ID" value="NZ_CP100355.1"/>
</dbReference>
<organism evidence="2 3">
    <name type="scientific">Natronosalvus rutilus</name>
    <dbReference type="NCBI Taxonomy" id="2953753"/>
    <lineage>
        <taxon>Archaea</taxon>
        <taxon>Methanobacteriati</taxon>
        <taxon>Methanobacteriota</taxon>
        <taxon>Stenosarchaea group</taxon>
        <taxon>Halobacteria</taxon>
        <taxon>Halobacteriales</taxon>
        <taxon>Natrialbaceae</taxon>
        <taxon>Natronosalvus</taxon>
    </lineage>
</organism>
<evidence type="ECO:0000313" key="3">
    <source>
        <dbReference type="Proteomes" id="UP001056855"/>
    </source>
</evidence>
<reference evidence="2" key="1">
    <citation type="submission" date="2022-06" db="EMBL/GenBank/DDBJ databases">
        <title>Diverse halophilic archaea isolated from saline environments.</title>
        <authorList>
            <person name="Cui H.-L."/>
        </authorList>
    </citation>
    <scope>NUCLEOTIDE SEQUENCE</scope>
    <source>
        <strain evidence="2">WLHS1</strain>
    </source>
</reference>
<dbReference type="KEGG" id="sawl:NGM29_04920"/>
<dbReference type="Pfam" id="PF23933">
    <property type="entry name" value="DUF7269"/>
    <property type="match status" value="1"/>
</dbReference>
<dbReference type="EMBL" id="CP100355">
    <property type="protein sequence ID" value="UTF54620.1"/>
    <property type="molecule type" value="Genomic_DNA"/>
</dbReference>
<accession>A0A9E7NCV9</accession>
<keyword evidence="1" id="KW-1133">Transmembrane helix</keyword>